<protein>
    <submittedName>
        <fullName evidence="1">Uncharacterized protein</fullName>
    </submittedName>
</protein>
<organism evidence="1 2">
    <name type="scientific">Lentinula lateritia</name>
    <dbReference type="NCBI Taxonomy" id="40482"/>
    <lineage>
        <taxon>Eukaryota</taxon>
        <taxon>Fungi</taxon>
        <taxon>Dikarya</taxon>
        <taxon>Basidiomycota</taxon>
        <taxon>Agaricomycotina</taxon>
        <taxon>Agaricomycetes</taxon>
        <taxon>Agaricomycetidae</taxon>
        <taxon>Agaricales</taxon>
        <taxon>Marasmiineae</taxon>
        <taxon>Omphalotaceae</taxon>
        <taxon>Lentinula</taxon>
    </lineage>
</organism>
<name>A0ABQ8VFL2_9AGAR</name>
<dbReference type="EMBL" id="JANVFT010000038">
    <property type="protein sequence ID" value="KAJ4492437.1"/>
    <property type="molecule type" value="Genomic_DNA"/>
</dbReference>
<evidence type="ECO:0000313" key="1">
    <source>
        <dbReference type="EMBL" id="KAJ4492437.1"/>
    </source>
</evidence>
<comment type="caution">
    <text evidence="1">The sequence shown here is derived from an EMBL/GenBank/DDBJ whole genome shotgun (WGS) entry which is preliminary data.</text>
</comment>
<sequence>MAISPPACIHSSSYKMWTFDNTFAEEIAVLVSQWDHFCPAAALFYWGKNSLDTGLRIEATEIMREFVDNIQFGRDPEGWLFYGSPQDLDTDSGDTVYYRVYINDESPMAIRIDFSGRDPNTPGIKPFAQFLTKDTVKIPIEDIPADTGSGLWRKLNTGISSATVSKLTNDPSIKLSAHAIGKKLTFDLPNSASFTQALHIDGAFHFQNIKDLNYNTLAITNYNTDRILYYDQNDSTKLLGVFYPSSDLFPDGFNNEGDVNPPIATCSDDN</sequence>
<accession>A0ABQ8VFL2</accession>
<evidence type="ECO:0000313" key="2">
    <source>
        <dbReference type="Proteomes" id="UP001150217"/>
    </source>
</evidence>
<gene>
    <name evidence="1" type="ORF">C8R41DRAFT_832603</name>
</gene>
<dbReference type="Proteomes" id="UP001150217">
    <property type="component" value="Unassembled WGS sequence"/>
</dbReference>
<proteinExistence type="predicted"/>
<keyword evidence="2" id="KW-1185">Reference proteome</keyword>
<reference evidence="1" key="1">
    <citation type="submission" date="2022-08" db="EMBL/GenBank/DDBJ databases">
        <title>A Global Phylogenomic Analysis of the Shiitake Genus Lentinula.</title>
        <authorList>
            <consortium name="DOE Joint Genome Institute"/>
            <person name="Sierra-Patev S."/>
            <person name="Min B."/>
            <person name="Naranjo-Ortiz M."/>
            <person name="Looney B."/>
            <person name="Konkel Z."/>
            <person name="Slot J.C."/>
            <person name="Sakamoto Y."/>
            <person name="Steenwyk J.L."/>
            <person name="Rokas A."/>
            <person name="Carro J."/>
            <person name="Camarero S."/>
            <person name="Ferreira P."/>
            <person name="Molpeceres G."/>
            <person name="Ruiz-Duenas F.J."/>
            <person name="Serrano A."/>
            <person name="Henrissat B."/>
            <person name="Drula E."/>
            <person name="Hughes K.W."/>
            <person name="Mata J.L."/>
            <person name="Ishikawa N.K."/>
            <person name="Vargas-Isla R."/>
            <person name="Ushijima S."/>
            <person name="Smith C.A."/>
            <person name="Ahrendt S."/>
            <person name="Andreopoulos W."/>
            <person name="He G."/>
            <person name="Labutti K."/>
            <person name="Lipzen A."/>
            <person name="Ng V."/>
            <person name="Riley R."/>
            <person name="Sandor L."/>
            <person name="Barry K."/>
            <person name="Martinez A.T."/>
            <person name="Xiao Y."/>
            <person name="Gibbons J.G."/>
            <person name="Terashima K."/>
            <person name="Grigoriev I.V."/>
            <person name="Hibbett D.S."/>
        </authorList>
    </citation>
    <scope>NUCLEOTIDE SEQUENCE</scope>
    <source>
        <strain evidence="1">RHP3577 ss4</strain>
    </source>
</reference>